<feature type="transmembrane region" description="Helical" evidence="1">
    <location>
        <begin position="75"/>
        <end position="98"/>
    </location>
</feature>
<organism evidence="2 3">
    <name type="scientific">Nocardia cyriacigeorgica</name>
    <dbReference type="NCBI Taxonomy" id="135487"/>
    <lineage>
        <taxon>Bacteria</taxon>
        <taxon>Bacillati</taxon>
        <taxon>Actinomycetota</taxon>
        <taxon>Actinomycetes</taxon>
        <taxon>Mycobacteriales</taxon>
        <taxon>Nocardiaceae</taxon>
        <taxon>Nocardia</taxon>
    </lineage>
</organism>
<keyword evidence="1" id="KW-0472">Membrane</keyword>
<sequence length="136" mass="15568">MPRGYARWVTSTPATPSVVQRIRYICGATLPPAMHDWVLEDLTGPGAARRYLTRILVPIIVPLCLFLLIPGPLWMGLAMMALLYLPLIYFTVALMYVYRRHRLAKHGLDPALADVRERQKGAAEREAYERRHGRNR</sequence>
<proteinExistence type="predicted"/>
<dbReference type="AlphaFoldDB" id="A0A6P1CMQ8"/>
<keyword evidence="1" id="KW-1133">Transmembrane helix</keyword>
<keyword evidence="1" id="KW-0812">Transmembrane</keyword>
<evidence type="ECO:0000313" key="3">
    <source>
        <dbReference type="Proteomes" id="UP000471166"/>
    </source>
</evidence>
<accession>A0A6P1CMQ8</accession>
<comment type="caution">
    <text evidence="2">The sequence shown here is derived from an EMBL/GenBank/DDBJ whole genome shotgun (WGS) entry which is preliminary data.</text>
</comment>
<evidence type="ECO:0000256" key="1">
    <source>
        <dbReference type="SAM" id="Phobius"/>
    </source>
</evidence>
<reference evidence="2 3" key="1">
    <citation type="submission" date="2020-01" db="EMBL/GenBank/DDBJ databases">
        <title>Genetics and antimicrobial susceptibilities of Nocardia species isolated from the soil; a comparison with species isolated from humans.</title>
        <authorList>
            <person name="Carrasco G."/>
            <person name="Monzon S."/>
            <person name="Sansegundo M."/>
            <person name="Garcia E."/>
            <person name="Garrido N."/>
            <person name="Medina M.J."/>
            <person name="Villalon P."/>
            <person name="Ramirez-Arocha A.C."/>
            <person name="Jimenez P."/>
            <person name="Cuesta I."/>
            <person name="Valdezate S."/>
        </authorList>
    </citation>
    <scope>NUCLEOTIDE SEQUENCE [LARGE SCALE GENOMIC DNA]</scope>
    <source>
        <strain evidence="2 3">CNM20110626</strain>
    </source>
</reference>
<dbReference type="Proteomes" id="UP000471166">
    <property type="component" value="Unassembled WGS sequence"/>
</dbReference>
<dbReference type="InterPro" id="IPR035197">
    <property type="entry name" value="DUF5313"/>
</dbReference>
<evidence type="ECO:0000313" key="2">
    <source>
        <dbReference type="EMBL" id="NEW32466.1"/>
    </source>
</evidence>
<feature type="transmembrane region" description="Helical" evidence="1">
    <location>
        <begin position="51"/>
        <end position="69"/>
    </location>
</feature>
<dbReference type="Pfam" id="PF17240">
    <property type="entry name" value="DUF5313"/>
    <property type="match status" value="1"/>
</dbReference>
<protein>
    <submittedName>
        <fullName evidence="2">DUF5313 domain-containing protein</fullName>
    </submittedName>
</protein>
<dbReference type="EMBL" id="JAAGVB010000009">
    <property type="protein sequence ID" value="NEW32466.1"/>
    <property type="molecule type" value="Genomic_DNA"/>
</dbReference>
<name>A0A6P1CMQ8_9NOCA</name>
<gene>
    <name evidence="2" type="ORF">GV791_07820</name>
</gene>